<evidence type="ECO:0000256" key="3">
    <source>
        <dbReference type="ARBA" id="ARBA00022679"/>
    </source>
</evidence>
<dbReference type="Gene3D" id="1.20.1180.10">
    <property type="entry name" value="Udp N-acetylglucosamine O-acyltransferase, C-terminal domain"/>
    <property type="match status" value="1"/>
</dbReference>
<dbReference type="CDD" id="cd03351">
    <property type="entry name" value="LbH_UDP-GlcNAc_AT"/>
    <property type="match status" value="1"/>
</dbReference>
<dbReference type="eggNOG" id="COG1043">
    <property type="taxonomic scope" value="Bacteria"/>
</dbReference>
<evidence type="ECO:0000256" key="2">
    <source>
        <dbReference type="ARBA" id="ARBA00022556"/>
    </source>
</evidence>
<evidence type="ECO:0000259" key="6">
    <source>
        <dbReference type="Pfam" id="PF13720"/>
    </source>
</evidence>
<keyword evidence="3 7" id="KW-0808">Transferase</keyword>
<dbReference type="NCBIfam" id="TIGR01852">
    <property type="entry name" value="lipid_A_lpxA"/>
    <property type="match status" value="1"/>
</dbReference>
<dbReference type="EC" id="2.3.1.129" evidence="7"/>
<dbReference type="OrthoDB" id="9807278at2"/>
<dbReference type="InterPro" id="IPR037157">
    <property type="entry name" value="Acetyltransf_C_sf"/>
</dbReference>
<dbReference type="InterPro" id="IPR010137">
    <property type="entry name" value="Lipid_A_LpxA"/>
</dbReference>
<keyword evidence="1" id="KW-0444">Lipid biosynthesis</keyword>
<dbReference type="EMBL" id="CP000473">
    <property type="protein sequence ID" value="ABJ83841.1"/>
    <property type="molecule type" value="Genomic_DNA"/>
</dbReference>
<feature type="domain" description="UDP N-acetylglucosamine O-acyltransferase C-terminal" evidence="6">
    <location>
        <begin position="180"/>
        <end position="260"/>
    </location>
</feature>
<evidence type="ECO:0000256" key="5">
    <source>
        <dbReference type="ARBA" id="ARBA00023315"/>
    </source>
</evidence>
<reference evidence="7" key="1">
    <citation type="submission" date="2006-10" db="EMBL/GenBank/DDBJ databases">
        <title>Complete sequence of Solibacter usitatus Ellin6076.</title>
        <authorList>
            <consortium name="US DOE Joint Genome Institute"/>
            <person name="Copeland A."/>
            <person name="Lucas S."/>
            <person name="Lapidus A."/>
            <person name="Barry K."/>
            <person name="Detter J.C."/>
            <person name="Glavina del Rio T."/>
            <person name="Hammon N."/>
            <person name="Israni S."/>
            <person name="Dalin E."/>
            <person name="Tice H."/>
            <person name="Pitluck S."/>
            <person name="Thompson L.S."/>
            <person name="Brettin T."/>
            <person name="Bruce D."/>
            <person name="Han C."/>
            <person name="Tapia R."/>
            <person name="Gilna P."/>
            <person name="Schmutz J."/>
            <person name="Larimer F."/>
            <person name="Land M."/>
            <person name="Hauser L."/>
            <person name="Kyrpides N."/>
            <person name="Mikhailova N."/>
            <person name="Janssen P.H."/>
            <person name="Kuske C.R."/>
            <person name="Richardson P."/>
        </authorList>
    </citation>
    <scope>NUCLEOTIDE SEQUENCE</scope>
    <source>
        <strain evidence="7">Ellin6076</strain>
    </source>
</reference>
<accession>Q023J9</accession>
<proteinExistence type="predicted"/>
<sequence>MPIDSSAVVAHTARVSPEASIGPGVRIGEFCVVESDVVLGAGCILEPHVYIKRWTTLGERNEISAGAVLGTDPLDKNFKGERSYLTIGNGNKIREHFTISRGTPPESATTIGDDNFIMTSGHIAHNCKIGSNTVIASCALLGGYVEVEDHAFLSGGVLVHQYSKVGRLAMVSGNTRVNLDAPPFFTFAGFAIAPKGLNLVGLKRAGFDAPRISILKQAYRYLYRSNLKLDAALARIEDEIPTPDTLHLTAFIRSSRRGVCRE</sequence>
<dbReference type="GO" id="GO:0009245">
    <property type="term" value="P:lipid A biosynthetic process"/>
    <property type="evidence" value="ECO:0007669"/>
    <property type="project" value="UniProtKB-KW"/>
</dbReference>
<dbReference type="PANTHER" id="PTHR43480:SF1">
    <property type="entry name" value="ACYL-[ACYL-CARRIER-PROTEIN]--UDP-N-ACETYLGLUCOSAMINE O-ACYLTRANSFERASE, MITOCHONDRIAL-RELATED"/>
    <property type="match status" value="1"/>
</dbReference>
<evidence type="ECO:0000313" key="7">
    <source>
        <dbReference type="EMBL" id="ABJ83841.1"/>
    </source>
</evidence>
<dbReference type="GO" id="GO:0016020">
    <property type="term" value="C:membrane"/>
    <property type="evidence" value="ECO:0007669"/>
    <property type="project" value="GOC"/>
</dbReference>
<dbReference type="PIRSF" id="PIRSF000456">
    <property type="entry name" value="UDP-GlcNAc_acltr"/>
    <property type="match status" value="1"/>
</dbReference>
<gene>
    <name evidence="7" type="ordered locus">Acid_2855</name>
</gene>
<dbReference type="Gene3D" id="2.160.10.10">
    <property type="entry name" value="Hexapeptide repeat proteins"/>
    <property type="match status" value="1"/>
</dbReference>
<dbReference type="InterPro" id="IPR029098">
    <property type="entry name" value="Acetyltransf_C"/>
</dbReference>
<evidence type="ECO:0000256" key="1">
    <source>
        <dbReference type="ARBA" id="ARBA00022516"/>
    </source>
</evidence>
<dbReference type="InterPro" id="IPR011004">
    <property type="entry name" value="Trimer_LpxA-like_sf"/>
</dbReference>
<dbReference type="InterPro" id="IPR001451">
    <property type="entry name" value="Hexapep"/>
</dbReference>
<dbReference type="KEGG" id="sus:Acid_2855"/>
<evidence type="ECO:0000256" key="4">
    <source>
        <dbReference type="ARBA" id="ARBA00023098"/>
    </source>
</evidence>
<keyword evidence="5 7" id="KW-0012">Acyltransferase</keyword>
<dbReference type="PANTHER" id="PTHR43480">
    <property type="entry name" value="ACYL-[ACYL-CARRIER-PROTEIN]--UDP-N-ACETYLGLUCOSAMINE O-ACYLTRANSFERASE"/>
    <property type="match status" value="1"/>
</dbReference>
<keyword evidence="4" id="KW-0443">Lipid metabolism</keyword>
<dbReference type="NCBIfam" id="NF003657">
    <property type="entry name" value="PRK05289.1"/>
    <property type="match status" value="1"/>
</dbReference>
<dbReference type="GO" id="GO:0008780">
    <property type="term" value="F:acyl-[acyl-carrier-protein]-UDP-N-acetylglucosamine O-acyltransferase activity"/>
    <property type="evidence" value="ECO:0007669"/>
    <property type="project" value="UniProtKB-EC"/>
</dbReference>
<organism evidence="7">
    <name type="scientific">Solibacter usitatus (strain Ellin6076)</name>
    <dbReference type="NCBI Taxonomy" id="234267"/>
    <lineage>
        <taxon>Bacteria</taxon>
        <taxon>Pseudomonadati</taxon>
        <taxon>Acidobacteriota</taxon>
        <taxon>Terriglobia</taxon>
        <taxon>Bryobacterales</taxon>
        <taxon>Solibacteraceae</taxon>
        <taxon>Candidatus Solibacter</taxon>
    </lineage>
</organism>
<dbReference type="AlphaFoldDB" id="Q023J9"/>
<name>Q023J9_SOLUE</name>
<protein>
    <submittedName>
        <fullName evidence="7">Acyl-[acyl-carrier-protein]--UDP-N-acetylglucosamine O-acyltransferase</fullName>
        <ecNumber evidence="7">2.3.1.129</ecNumber>
    </submittedName>
</protein>
<dbReference type="HOGENOM" id="CLU_061249_0_0_0"/>
<keyword evidence="2" id="KW-0441">Lipid A biosynthesis</keyword>
<dbReference type="SUPFAM" id="SSF51161">
    <property type="entry name" value="Trimeric LpxA-like enzymes"/>
    <property type="match status" value="1"/>
</dbReference>
<dbReference type="Pfam" id="PF00132">
    <property type="entry name" value="Hexapep"/>
    <property type="match status" value="2"/>
</dbReference>
<dbReference type="InParanoid" id="Q023J9"/>
<dbReference type="Pfam" id="PF13720">
    <property type="entry name" value="Acetyltransf_11"/>
    <property type="match status" value="1"/>
</dbReference>
<dbReference type="STRING" id="234267.Acid_2855"/>